<evidence type="ECO:0000313" key="9">
    <source>
        <dbReference type="Proteomes" id="UP001338309"/>
    </source>
</evidence>
<sequence length="251" mass="29006">MSKFLSRIYSIYAAVLFVISFLLIFPFFLICIWVPGWQKFGRKINRYWAKVYFSLIFLPVRLEIKGTIQKNQPYIFLANHFSYLDVAMMGFIPGDVLFVGKASIRKAPLFGYYFKKLHIAVDRSRVKSRAETMRRAGEAIDKGSGIVLFPEGGIYTQNPPHMVPFKYGAFRLAVEKQIPIIPVTLSYNHLILPEDGKFLLHWKPAKMVLHEALDSNNFSSEYELSEQCYQIIQEQLHQDNPPKKSLKTSEA</sequence>
<name>A0ABQ6PIF2_9BACT</name>
<dbReference type="Proteomes" id="UP001338309">
    <property type="component" value="Unassembled WGS sequence"/>
</dbReference>
<dbReference type="PANTHER" id="PTHR10434">
    <property type="entry name" value="1-ACYL-SN-GLYCEROL-3-PHOSPHATE ACYLTRANSFERASE"/>
    <property type="match status" value="1"/>
</dbReference>
<keyword evidence="2" id="KW-0444">Lipid biosynthesis</keyword>
<keyword evidence="6" id="KW-0472">Membrane</keyword>
<dbReference type="CDD" id="cd07989">
    <property type="entry name" value="LPLAT_AGPAT-like"/>
    <property type="match status" value="1"/>
</dbReference>
<comment type="pathway">
    <text evidence="1">Lipid metabolism.</text>
</comment>
<keyword evidence="6" id="KW-1133">Transmembrane helix</keyword>
<proteinExistence type="predicted"/>
<dbReference type="SMART" id="SM00563">
    <property type="entry name" value="PlsC"/>
    <property type="match status" value="1"/>
</dbReference>
<organism evidence="8 9">
    <name type="scientific">Algoriphagus confluentis</name>
    <dbReference type="NCBI Taxonomy" id="1697556"/>
    <lineage>
        <taxon>Bacteria</taxon>
        <taxon>Pseudomonadati</taxon>
        <taxon>Bacteroidota</taxon>
        <taxon>Cytophagia</taxon>
        <taxon>Cytophagales</taxon>
        <taxon>Cyclobacteriaceae</taxon>
        <taxon>Algoriphagus</taxon>
    </lineage>
</organism>
<gene>
    <name evidence="8" type="ORF">Aconfl_03520</name>
</gene>
<dbReference type="InterPro" id="IPR002123">
    <property type="entry name" value="Plipid/glycerol_acylTrfase"/>
</dbReference>
<keyword evidence="9" id="KW-1185">Reference proteome</keyword>
<keyword evidence="6" id="KW-0812">Transmembrane</keyword>
<dbReference type="SUPFAM" id="SSF69593">
    <property type="entry name" value="Glycerol-3-phosphate (1)-acyltransferase"/>
    <property type="match status" value="1"/>
</dbReference>
<dbReference type="EMBL" id="BTPD01000001">
    <property type="protein sequence ID" value="GMQ27710.1"/>
    <property type="molecule type" value="Genomic_DNA"/>
</dbReference>
<dbReference type="Pfam" id="PF01553">
    <property type="entry name" value="Acyltransferase"/>
    <property type="match status" value="1"/>
</dbReference>
<feature type="domain" description="Phospholipid/glycerol acyltransferase" evidence="7">
    <location>
        <begin position="74"/>
        <end position="188"/>
    </location>
</feature>
<dbReference type="RefSeq" id="WP_338222514.1">
    <property type="nucleotide sequence ID" value="NZ_BTPD01000001.1"/>
</dbReference>
<evidence type="ECO:0000313" key="8">
    <source>
        <dbReference type="EMBL" id="GMQ27710.1"/>
    </source>
</evidence>
<accession>A0ABQ6PIF2</accession>
<comment type="caution">
    <text evidence="8">The sequence shown here is derived from an EMBL/GenBank/DDBJ whole genome shotgun (WGS) entry which is preliminary data.</text>
</comment>
<protein>
    <recommendedName>
        <fullName evidence="7">Phospholipid/glycerol acyltransferase domain-containing protein</fullName>
    </recommendedName>
</protein>
<keyword evidence="4" id="KW-0443">Lipid metabolism</keyword>
<keyword evidence="3" id="KW-0808">Transferase</keyword>
<evidence type="ECO:0000256" key="4">
    <source>
        <dbReference type="ARBA" id="ARBA00023098"/>
    </source>
</evidence>
<dbReference type="PANTHER" id="PTHR10434:SF64">
    <property type="entry name" value="1-ACYL-SN-GLYCEROL-3-PHOSPHATE ACYLTRANSFERASE-RELATED"/>
    <property type="match status" value="1"/>
</dbReference>
<evidence type="ECO:0000256" key="5">
    <source>
        <dbReference type="ARBA" id="ARBA00023315"/>
    </source>
</evidence>
<evidence type="ECO:0000256" key="1">
    <source>
        <dbReference type="ARBA" id="ARBA00005189"/>
    </source>
</evidence>
<reference evidence="8 9" key="1">
    <citation type="submission" date="2023-08" db="EMBL/GenBank/DDBJ databases">
        <title>Draft genome sequence of Algoriphagus confluentis.</title>
        <authorList>
            <person name="Takatani N."/>
            <person name="Hosokawa M."/>
            <person name="Sawabe T."/>
        </authorList>
    </citation>
    <scope>NUCLEOTIDE SEQUENCE [LARGE SCALE GENOMIC DNA]</scope>
    <source>
        <strain evidence="8 9">NBRC 111222</strain>
    </source>
</reference>
<evidence type="ECO:0000256" key="3">
    <source>
        <dbReference type="ARBA" id="ARBA00022679"/>
    </source>
</evidence>
<evidence type="ECO:0000259" key="7">
    <source>
        <dbReference type="SMART" id="SM00563"/>
    </source>
</evidence>
<evidence type="ECO:0000256" key="6">
    <source>
        <dbReference type="SAM" id="Phobius"/>
    </source>
</evidence>
<evidence type="ECO:0000256" key="2">
    <source>
        <dbReference type="ARBA" id="ARBA00022516"/>
    </source>
</evidence>
<keyword evidence="5" id="KW-0012">Acyltransferase</keyword>
<feature type="transmembrane region" description="Helical" evidence="6">
    <location>
        <begin position="12"/>
        <end position="35"/>
    </location>
</feature>